<reference evidence="2" key="1">
    <citation type="submission" date="2010-08" db="EMBL/GenBank/DDBJ databases">
        <authorList>
            <person name="Muzny D."/>
            <person name="Qin X."/>
            <person name="Buhay C."/>
            <person name="Dugan-Rocha S."/>
            <person name="Ding Y."/>
            <person name="Chen G."/>
            <person name="Hawes A."/>
            <person name="Holder M."/>
            <person name="Jhangiani S."/>
            <person name="Johnson A."/>
            <person name="Khan Z."/>
            <person name="Li Z."/>
            <person name="Liu W."/>
            <person name="Liu X."/>
            <person name="Perez L."/>
            <person name="Shen H."/>
            <person name="Wang Q."/>
            <person name="Watt J."/>
            <person name="Xi L."/>
            <person name="Xin Y."/>
            <person name="Zhou J."/>
            <person name="Deng J."/>
            <person name="Jiang H."/>
            <person name="Liu Y."/>
            <person name="Qu J."/>
            <person name="Song X.-Z."/>
            <person name="Zhang L."/>
            <person name="Villasana D."/>
            <person name="Johnson A."/>
            <person name="Liu J."/>
            <person name="Liyanage D."/>
            <person name="Lorensuhewa L."/>
            <person name="Robinson T."/>
            <person name="Song A."/>
            <person name="Song B.-B."/>
            <person name="Dinh H."/>
            <person name="Thornton R."/>
            <person name="Coyle M."/>
            <person name="Francisco L."/>
            <person name="Jackson L."/>
            <person name="Javaid M."/>
            <person name="Korchina V."/>
            <person name="Kovar C."/>
            <person name="Mata R."/>
            <person name="Mathew T."/>
            <person name="Ngo R."/>
            <person name="Nguyen L."/>
            <person name="Nguyen N."/>
            <person name="Okwuonu G."/>
            <person name="Ongeri F."/>
            <person name="Pham C."/>
            <person name="Simmons D."/>
            <person name="Wilczek-Boney K."/>
            <person name="Hale W."/>
            <person name="Jakkamsetti A."/>
            <person name="Pham P."/>
            <person name="Ruth R."/>
            <person name="San Lucas F."/>
            <person name="Warren J."/>
            <person name="Zhang J."/>
            <person name="Zhao Z."/>
            <person name="Zhou C."/>
            <person name="Zhu D."/>
            <person name="Lee S."/>
            <person name="Bess C."/>
            <person name="Blankenburg K."/>
            <person name="Forbes L."/>
            <person name="Fu Q."/>
            <person name="Gubbala S."/>
            <person name="Hirani K."/>
            <person name="Jayaseelan J.C."/>
            <person name="Lara F."/>
            <person name="Munidasa M."/>
            <person name="Palculict T."/>
            <person name="Patil S."/>
            <person name="Pu L.-L."/>
            <person name="Saada N."/>
            <person name="Tang L."/>
            <person name="Weissenberger G."/>
            <person name="Zhu Y."/>
            <person name="Hemphill L."/>
            <person name="Shang Y."/>
            <person name="Youmans B."/>
            <person name="Ayvaz T."/>
            <person name="Ross M."/>
            <person name="Santibanez J."/>
            <person name="Aqrawi P."/>
            <person name="Gross S."/>
            <person name="Joshi V."/>
            <person name="Fowler G."/>
            <person name="Nazareth L."/>
            <person name="Reid J."/>
            <person name="Worley K."/>
            <person name="Petrosino J."/>
            <person name="Highlander S."/>
            <person name="Gibbs R."/>
        </authorList>
    </citation>
    <scope>NUCLEOTIDE SEQUENCE [LARGE SCALE GENOMIC DNA]</scope>
    <source>
        <strain evidence="2">DSM 15272</strain>
    </source>
</reference>
<dbReference type="HOGENOM" id="CLU_134973_13_1_11"/>
<dbReference type="InterPro" id="IPR036163">
    <property type="entry name" value="HMA_dom_sf"/>
</dbReference>
<dbReference type="PROSITE" id="PS50846">
    <property type="entry name" value="HMA_2"/>
    <property type="match status" value="1"/>
</dbReference>
<dbReference type="InterPro" id="IPR006121">
    <property type="entry name" value="HMA_dom"/>
</dbReference>
<dbReference type="Pfam" id="PF00403">
    <property type="entry name" value="HMA"/>
    <property type="match status" value="1"/>
</dbReference>
<gene>
    <name evidence="2" type="ORF">HMPREF0063_12079</name>
</gene>
<organism evidence="2 3">
    <name type="scientific">Aeromicrobium marinum DSM 15272</name>
    <dbReference type="NCBI Taxonomy" id="585531"/>
    <lineage>
        <taxon>Bacteria</taxon>
        <taxon>Bacillati</taxon>
        <taxon>Actinomycetota</taxon>
        <taxon>Actinomycetes</taxon>
        <taxon>Propionibacteriales</taxon>
        <taxon>Nocardioidaceae</taxon>
        <taxon>Aeromicrobium</taxon>
    </lineage>
</organism>
<dbReference type="STRING" id="585531.HMPREF0063_12079"/>
<protein>
    <submittedName>
        <fullName evidence="2">Heavy metal-associated domain protein</fullName>
    </submittedName>
</protein>
<dbReference type="EMBL" id="ACLF03000006">
    <property type="protein sequence ID" value="EFQ82870.1"/>
    <property type="molecule type" value="Genomic_DNA"/>
</dbReference>
<dbReference type="Gene3D" id="3.30.70.100">
    <property type="match status" value="1"/>
</dbReference>
<dbReference type="CDD" id="cd00371">
    <property type="entry name" value="HMA"/>
    <property type="match status" value="1"/>
</dbReference>
<evidence type="ECO:0000313" key="2">
    <source>
        <dbReference type="EMBL" id="EFQ82870.1"/>
    </source>
</evidence>
<dbReference type="Proteomes" id="UP000003111">
    <property type="component" value="Unassembled WGS sequence"/>
</dbReference>
<evidence type="ECO:0000313" key="3">
    <source>
        <dbReference type="Proteomes" id="UP000003111"/>
    </source>
</evidence>
<dbReference type="SUPFAM" id="SSF55008">
    <property type="entry name" value="HMA, heavy metal-associated domain"/>
    <property type="match status" value="1"/>
</dbReference>
<dbReference type="GO" id="GO:0046872">
    <property type="term" value="F:metal ion binding"/>
    <property type="evidence" value="ECO:0007669"/>
    <property type="project" value="InterPro"/>
</dbReference>
<dbReference type="AlphaFoldDB" id="E2SCB7"/>
<keyword evidence="3" id="KW-1185">Reference proteome</keyword>
<proteinExistence type="predicted"/>
<dbReference type="OrthoDB" id="9813965at2"/>
<accession>E2SCB7</accession>
<comment type="caution">
    <text evidence="2">The sequence shown here is derived from an EMBL/GenBank/DDBJ whole genome shotgun (WGS) entry which is preliminary data.</text>
</comment>
<name>E2SCB7_9ACTN</name>
<dbReference type="eggNOG" id="COG2608">
    <property type="taxonomic scope" value="Bacteria"/>
</dbReference>
<sequence>MSTIQNYVVTGMTCGHCESAIRDEVSLIAHVQHVDVSAATGRLTVSADQPVDDAIVMAAVDAAGYRAVRS</sequence>
<dbReference type="RefSeq" id="WP_007077171.1">
    <property type="nucleotide sequence ID" value="NZ_CM001024.1"/>
</dbReference>
<evidence type="ECO:0000259" key="1">
    <source>
        <dbReference type="PROSITE" id="PS50846"/>
    </source>
</evidence>
<feature type="domain" description="HMA" evidence="1">
    <location>
        <begin position="3"/>
        <end position="68"/>
    </location>
</feature>